<evidence type="ECO:0000256" key="3">
    <source>
        <dbReference type="ARBA" id="ARBA00023239"/>
    </source>
</evidence>
<dbReference type="EMBL" id="DSLG01000007">
    <property type="protein sequence ID" value="HEA87630.1"/>
    <property type="molecule type" value="Genomic_DNA"/>
</dbReference>
<dbReference type="InterPro" id="IPR028581">
    <property type="entry name" value="DeoC_typeI"/>
</dbReference>
<dbReference type="AlphaFoldDB" id="A0A7C1WY83"/>
<keyword evidence="4 7" id="KW-0704">Schiff base</keyword>
<dbReference type="CDD" id="cd00959">
    <property type="entry name" value="DeoC"/>
    <property type="match status" value="1"/>
</dbReference>
<proteinExistence type="inferred from homology"/>
<evidence type="ECO:0000313" key="8">
    <source>
        <dbReference type="EMBL" id="HEA87630.1"/>
    </source>
</evidence>
<comment type="catalytic activity">
    <reaction evidence="5 7">
        <text>2-deoxy-D-ribose 5-phosphate = D-glyceraldehyde 3-phosphate + acetaldehyde</text>
        <dbReference type="Rhea" id="RHEA:12821"/>
        <dbReference type="ChEBI" id="CHEBI:15343"/>
        <dbReference type="ChEBI" id="CHEBI:59776"/>
        <dbReference type="ChEBI" id="CHEBI:62877"/>
        <dbReference type="EC" id="4.1.2.4"/>
    </reaction>
</comment>
<evidence type="ECO:0000256" key="1">
    <source>
        <dbReference type="ARBA" id="ARBA00010936"/>
    </source>
</evidence>
<dbReference type="HAMAP" id="MF_00114">
    <property type="entry name" value="DeoC_type1"/>
    <property type="match status" value="1"/>
</dbReference>
<comment type="caution">
    <text evidence="9">The sequence shown here is derived from an EMBL/GenBank/DDBJ whole genome shotgun (WGS) entry which is preliminary data.</text>
</comment>
<dbReference type="Gene3D" id="3.20.20.70">
    <property type="entry name" value="Aldolase class I"/>
    <property type="match status" value="1"/>
</dbReference>
<dbReference type="InterPro" id="IPR011343">
    <property type="entry name" value="DeoC"/>
</dbReference>
<evidence type="ECO:0000256" key="2">
    <source>
        <dbReference type="ARBA" id="ARBA00022490"/>
    </source>
</evidence>
<evidence type="ECO:0000313" key="9">
    <source>
        <dbReference type="EMBL" id="HEE18402.1"/>
    </source>
</evidence>
<dbReference type="SUPFAM" id="SSF51569">
    <property type="entry name" value="Aldolase"/>
    <property type="match status" value="1"/>
</dbReference>
<dbReference type="GO" id="GO:0016052">
    <property type="term" value="P:carbohydrate catabolic process"/>
    <property type="evidence" value="ECO:0007669"/>
    <property type="project" value="TreeGrafter"/>
</dbReference>
<dbReference type="GO" id="GO:0004139">
    <property type="term" value="F:deoxyribose-phosphate aldolase activity"/>
    <property type="evidence" value="ECO:0007669"/>
    <property type="project" value="UniProtKB-UniRule"/>
</dbReference>
<feature type="active site" description="Proton donor/acceptor" evidence="7">
    <location>
        <position position="181"/>
    </location>
</feature>
<dbReference type="EMBL" id="DSTU01000001">
    <property type="protein sequence ID" value="HFJ53067.1"/>
    <property type="molecule type" value="Genomic_DNA"/>
</dbReference>
<dbReference type="PIRSF" id="PIRSF001357">
    <property type="entry name" value="DeoC"/>
    <property type="match status" value="1"/>
</dbReference>
<feature type="active site" description="Schiff-base intermediate with acetaldehyde" evidence="7">
    <location>
        <position position="152"/>
    </location>
</feature>
<dbReference type="UniPathway" id="UPA00002">
    <property type="reaction ID" value="UER00468"/>
</dbReference>
<comment type="similarity">
    <text evidence="1 7">Belongs to the DeoC/FbaB aldolase family. DeoC type 1 subfamily.</text>
</comment>
<dbReference type="GO" id="GO:0009264">
    <property type="term" value="P:deoxyribonucleotide catabolic process"/>
    <property type="evidence" value="ECO:0007669"/>
    <property type="project" value="UniProtKB-UniRule"/>
</dbReference>
<dbReference type="Pfam" id="PF01791">
    <property type="entry name" value="DeoC"/>
    <property type="match status" value="1"/>
</dbReference>
<gene>
    <name evidence="7 9" type="primary">deoC</name>
    <name evidence="9" type="ORF">ENP62_02480</name>
    <name evidence="8" type="ORF">ENP94_06450</name>
    <name evidence="10" type="ORF">ENS16_00005</name>
</gene>
<comment type="subcellular location">
    <subcellularLocation>
        <location evidence="7">Cytoplasm</location>
    </subcellularLocation>
</comment>
<comment type="pathway">
    <text evidence="7">Carbohydrate degradation; 2-deoxy-D-ribose 1-phosphate degradation; D-glyceraldehyde 3-phosphate and acetaldehyde from 2-deoxy-alpha-D-ribose 1-phosphate: step 2/2.</text>
</comment>
<dbReference type="GO" id="GO:0006018">
    <property type="term" value="P:2-deoxyribose 1-phosphate catabolic process"/>
    <property type="evidence" value="ECO:0007669"/>
    <property type="project" value="UniProtKB-UniRule"/>
</dbReference>
<sequence>MSEIARFIDHTRLKPETTPAEIRQLCREARRYRFATVCVNSCYVPLAVRLLEDSGVGVCSVVGFPLGAMLTEAKVAETRAAVRAGANEIDMVMNIGLLRARRYAEVLRDIQAVKRAAGRRIVKVIIETGLLTDEEKVRAARLVLESGADFVKTSTGFGPGGATVEDVALLAGVVRGRIGIKAAGGIRTLEQAGALLAAGATRLGTSAGVAIVLEELKSPKS</sequence>
<evidence type="ECO:0000256" key="6">
    <source>
        <dbReference type="ARBA" id="ARBA00056337"/>
    </source>
</evidence>
<reference evidence="9" key="1">
    <citation type="journal article" date="2020" name="mSystems">
        <title>Genome- and Community-Level Interaction Insights into Carbon Utilization and Element Cycling Functions of Hydrothermarchaeota in Hydrothermal Sediment.</title>
        <authorList>
            <person name="Zhou Z."/>
            <person name="Liu Y."/>
            <person name="Xu W."/>
            <person name="Pan J."/>
            <person name="Luo Z.H."/>
            <person name="Li M."/>
        </authorList>
    </citation>
    <scope>NUCLEOTIDE SEQUENCE [LARGE SCALE GENOMIC DNA]</scope>
    <source>
        <strain evidence="9">SpSt-236</strain>
        <strain evidence="8">SpSt-265</strain>
        <strain evidence="10">SpSt-465</strain>
    </source>
</reference>
<dbReference type="GO" id="GO:0005737">
    <property type="term" value="C:cytoplasm"/>
    <property type="evidence" value="ECO:0007669"/>
    <property type="project" value="UniProtKB-SubCell"/>
</dbReference>
<accession>A0A7C1WY83</accession>
<keyword evidence="3 7" id="KW-0456">Lyase</keyword>
<name>A0A7C1WY83_UNCW3</name>
<comment type="function">
    <text evidence="6 7">Catalyzes a reversible aldol reaction between acetaldehyde and D-glyceraldehyde 3-phosphate to generate 2-deoxy-D-ribose 5-phosphate.</text>
</comment>
<dbReference type="EMBL" id="DSKA01000185">
    <property type="protein sequence ID" value="HEE18402.1"/>
    <property type="molecule type" value="Genomic_DNA"/>
</dbReference>
<evidence type="ECO:0000256" key="5">
    <source>
        <dbReference type="ARBA" id="ARBA00048791"/>
    </source>
</evidence>
<dbReference type="FunFam" id="3.20.20.70:FF:000044">
    <property type="entry name" value="Deoxyribose-phosphate aldolase"/>
    <property type="match status" value="1"/>
</dbReference>
<dbReference type="InterPro" id="IPR002915">
    <property type="entry name" value="DeoC/FbaB/LacD_aldolase"/>
</dbReference>
<dbReference type="NCBIfam" id="TIGR00126">
    <property type="entry name" value="deoC"/>
    <property type="match status" value="1"/>
</dbReference>
<keyword evidence="2 7" id="KW-0963">Cytoplasm</keyword>
<dbReference type="PANTHER" id="PTHR10889">
    <property type="entry name" value="DEOXYRIBOSE-PHOSPHATE ALDOLASE"/>
    <property type="match status" value="1"/>
</dbReference>
<dbReference type="PANTHER" id="PTHR10889:SF1">
    <property type="entry name" value="DEOXYRIBOSE-PHOSPHATE ALDOLASE"/>
    <property type="match status" value="1"/>
</dbReference>
<evidence type="ECO:0000256" key="7">
    <source>
        <dbReference type="HAMAP-Rule" id="MF_00114"/>
    </source>
</evidence>
<protein>
    <recommendedName>
        <fullName evidence="7">Deoxyribose-phosphate aldolase</fullName>
        <shortName evidence="7">DERA</shortName>
        <ecNumber evidence="7">4.1.2.4</ecNumber>
    </recommendedName>
    <alternativeName>
        <fullName evidence="7">2-deoxy-D-ribose 5-phosphate aldolase</fullName>
    </alternativeName>
    <alternativeName>
        <fullName evidence="7">Phosphodeoxyriboaldolase</fullName>
        <shortName evidence="7">Deoxyriboaldolase</shortName>
    </alternativeName>
</protein>
<evidence type="ECO:0000313" key="10">
    <source>
        <dbReference type="EMBL" id="HFJ53067.1"/>
    </source>
</evidence>
<dbReference type="InterPro" id="IPR013785">
    <property type="entry name" value="Aldolase_TIM"/>
</dbReference>
<organism evidence="9">
    <name type="scientific">candidate division WOR-3 bacterium</name>
    <dbReference type="NCBI Taxonomy" id="2052148"/>
    <lineage>
        <taxon>Bacteria</taxon>
        <taxon>Bacteria division WOR-3</taxon>
    </lineage>
</organism>
<dbReference type="SMART" id="SM01133">
    <property type="entry name" value="DeoC"/>
    <property type="match status" value="1"/>
</dbReference>
<evidence type="ECO:0000256" key="4">
    <source>
        <dbReference type="ARBA" id="ARBA00023270"/>
    </source>
</evidence>
<dbReference type="EC" id="4.1.2.4" evidence="7"/>
<feature type="active site" description="Proton donor/acceptor" evidence="7">
    <location>
        <position position="90"/>
    </location>
</feature>